<name>A0A4Y2M3J7_ARAVE</name>
<dbReference type="EMBL" id="BGPR01121315">
    <property type="protein sequence ID" value="GBN21144.1"/>
    <property type="molecule type" value="Genomic_DNA"/>
</dbReference>
<comment type="caution">
    <text evidence="3">The sequence shown here is derived from an EMBL/GenBank/DDBJ whole genome shotgun (WGS) entry which is preliminary data.</text>
</comment>
<protein>
    <submittedName>
        <fullName evidence="3">Uncharacterized protein</fullName>
    </submittedName>
</protein>
<proteinExistence type="predicted"/>
<feature type="non-terminal residue" evidence="3">
    <location>
        <position position="1"/>
    </location>
</feature>
<reference evidence="3 4" key="1">
    <citation type="journal article" date="2019" name="Sci. Rep.">
        <title>Orb-weaving spider Araneus ventricosus genome elucidates the spidroin gene catalogue.</title>
        <authorList>
            <person name="Kono N."/>
            <person name="Nakamura H."/>
            <person name="Ohtoshi R."/>
            <person name="Moran D.A.P."/>
            <person name="Shinohara A."/>
            <person name="Yoshida Y."/>
            <person name="Fujiwara M."/>
            <person name="Mori M."/>
            <person name="Tomita M."/>
            <person name="Arakawa K."/>
        </authorList>
    </citation>
    <scope>NUCLEOTIDE SEQUENCE [LARGE SCALE GENOMIC DNA]</scope>
</reference>
<dbReference type="EMBL" id="BGPR01076208">
    <property type="protein sequence ID" value="GBL59936.1"/>
    <property type="molecule type" value="Genomic_DNA"/>
</dbReference>
<sequence length="104" mass="12135">CKIFQPKETYVRSLFFLGILLEDTGAQWQGLDFGAGGLQVLNRFQWRSRLEHVKSDEGQTSSRWCGAEAWIGRYQRRCRPRHLTGVQNYEVRPKKPSNCFKTGR</sequence>
<dbReference type="EMBL" id="BGPR01076209">
    <property type="protein sequence ID" value="GBL59944.1"/>
    <property type="molecule type" value="Genomic_DNA"/>
</dbReference>
<dbReference type="AlphaFoldDB" id="A0A4Y2M3J7"/>
<gene>
    <name evidence="2" type="ORF">AVEN_174974_1</name>
    <name evidence="3" type="ORF">AVEN_201551_1</name>
    <name evidence="1" type="ORF">AVEN_88093_1</name>
</gene>
<evidence type="ECO:0000313" key="4">
    <source>
        <dbReference type="Proteomes" id="UP000499080"/>
    </source>
</evidence>
<keyword evidence="4" id="KW-1185">Reference proteome</keyword>
<organism evidence="3 4">
    <name type="scientific">Araneus ventricosus</name>
    <name type="common">Orbweaver spider</name>
    <name type="synonym">Epeira ventricosa</name>
    <dbReference type="NCBI Taxonomy" id="182803"/>
    <lineage>
        <taxon>Eukaryota</taxon>
        <taxon>Metazoa</taxon>
        <taxon>Ecdysozoa</taxon>
        <taxon>Arthropoda</taxon>
        <taxon>Chelicerata</taxon>
        <taxon>Arachnida</taxon>
        <taxon>Araneae</taxon>
        <taxon>Araneomorphae</taxon>
        <taxon>Entelegynae</taxon>
        <taxon>Araneoidea</taxon>
        <taxon>Araneidae</taxon>
        <taxon>Araneus</taxon>
    </lineage>
</organism>
<evidence type="ECO:0000313" key="3">
    <source>
        <dbReference type="EMBL" id="GBN21144.1"/>
    </source>
</evidence>
<accession>A0A4Y2M3J7</accession>
<evidence type="ECO:0000313" key="2">
    <source>
        <dbReference type="EMBL" id="GBL59944.1"/>
    </source>
</evidence>
<dbReference type="Proteomes" id="UP000499080">
    <property type="component" value="Unassembled WGS sequence"/>
</dbReference>
<evidence type="ECO:0000313" key="1">
    <source>
        <dbReference type="EMBL" id="GBL59936.1"/>
    </source>
</evidence>